<comment type="caution">
    <text evidence="1">The sequence shown here is derived from an EMBL/GenBank/DDBJ whole genome shotgun (WGS) entry which is preliminary data.</text>
</comment>
<evidence type="ECO:0000313" key="2">
    <source>
        <dbReference type="Proteomes" id="UP001150238"/>
    </source>
</evidence>
<dbReference type="Proteomes" id="UP001150238">
    <property type="component" value="Unassembled WGS sequence"/>
</dbReference>
<organism evidence="1 2">
    <name type="scientific">Lentinula lateritia</name>
    <dbReference type="NCBI Taxonomy" id="40482"/>
    <lineage>
        <taxon>Eukaryota</taxon>
        <taxon>Fungi</taxon>
        <taxon>Dikarya</taxon>
        <taxon>Basidiomycota</taxon>
        <taxon>Agaricomycotina</taxon>
        <taxon>Agaricomycetes</taxon>
        <taxon>Agaricomycetidae</taxon>
        <taxon>Agaricales</taxon>
        <taxon>Marasmiineae</taxon>
        <taxon>Omphalotaceae</taxon>
        <taxon>Lentinula</taxon>
    </lineage>
</organism>
<protein>
    <submittedName>
        <fullName evidence="1">Uncharacterized protein</fullName>
    </submittedName>
</protein>
<accession>A0A9W9A3K6</accession>
<proteinExistence type="predicted"/>
<gene>
    <name evidence="1" type="ORF">C8J55DRAFT_140529</name>
</gene>
<name>A0A9W9A3K6_9AGAR</name>
<sequence>MLCKLYFILTLTTCFSLRLYLGCRQLLLKGDCYVGASLLTLRNNAERRLVKMDVSLEAVRKEATMKSRCFKLSRKLRRKLARKVSPQALVNYRIFLSVSCY</sequence>
<reference evidence="1" key="2">
    <citation type="journal article" date="2023" name="Proc. Natl. Acad. Sci. U.S.A.">
        <title>A global phylogenomic analysis of the shiitake genus Lentinula.</title>
        <authorList>
            <person name="Sierra-Patev S."/>
            <person name="Min B."/>
            <person name="Naranjo-Ortiz M."/>
            <person name="Looney B."/>
            <person name="Konkel Z."/>
            <person name="Slot J.C."/>
            <person name="Sakamoto Y."/>
            <person name="Steenwyk J.L."/>
            <person name="Rokas A."/>
            <person name="Carro J."/>
            <person name="Camarero S."/>
            <person name="Ferreira P."/>
            <person name="Molpeceres G."/>
            <person name="Ruiz-Duenas F.J."/>
            <person name="Serrano A."/>
            <person name="Henrissat B."/>
            <person name="Drula E."/>
            <person name="Hughes K.W."/>
            <person name="Mata J.L."/>
            <person name="Ishikawa N.K."/>
            <person name="Vargas-Isla R."/>
            <person name="Ushijima S."/>
            <person name="Smith C.A."/>
            <person name="Donoghue J."/>
            <person name="Ahrendt S."/>
            <person name="Andreopoulos W."/>
            <person name="He G."/>
            <person name="LaButti K."/>
            <person name="Lipzen A."/>
            <person name="Ng V."/>
            <person name="Riley R."/>
            <person name="Sandor L."/>
            <person name="Barry K."/>
            <person name="Martinez A.T."/>
            <person name="Xiao Y."/>
            <person name="Gibbons J.G."/>
            <person name="Terashima K."/>
            <person name="Grigoriev I.V."/>
            <person name="Hibbett D."/>
        </authorList>
    </citation>
    <scope>NUCLEOTIDE SEQUENCE</scope>
    <source>
        <strain evidence="1">Sp2 HRB7682 ss15</strain>
    </source>
</reference>
<reference evidence="1" key="1">
    <citation type="submission" date="2022-08" db="EMBL/GenBank/DDBJ databases">
        <authorList>
            <consortium name="DOE Joint Genome Institute"/>
            <person name="Min B."/>
            <person name="Riley R."/>
            <person name="Sierra-Patev S."/>
            <person name="Naranjo-Ortiz M."/>
            <person name="Looney B."/>
            <person name="Konkel Z."/>
            <person name="Slot J.C."/>
            <person name="Sakamoto Y."/>
            <person name="Steenwyk J.L."/>
            <person name="Rokas A."/>
            <person name="Carro J."/>
            <person name="Camarero S."/>
            <person name="Ferreira P."/>
            <person name="Molpeceres G."/>
            <person name="Ruiz-Duenas F.J."/>
            <person name="Serrano A."/>
            <person name="Henrissat B."/>
            <person name="Drula E."/>
            <person name="Hughes K.W."/>
            <person name="Mata J.L."/>
            <person name="Ishikawa N.K."/>
            <person name="Vargas-Isla R."/>
            <person name="Ushijima S."/>
            <person name="Smith C.A."/>
            <person name="Ahrendt S."/>
            <person name="Andreopoulos W."/>
            <person name="He G."/>
            <person name="Labutti K."/>
            <person name="Lipzen A."/>
            <person name="Ng V."/>
            <person name="Sandor L."/>
            <person name="Barry K."/>
            <person name="Martinez A.T."/>
            <person name="Xiao Y."/>
            <person name="Gibbons J.G."/>
            <person name="Terashima K."/>
            <person name="Hibbett D.S."/>
            <person name="Grigoriev I.V."/>
        </authorList>
    </citation>
    <scope>NUCLEOTIDE SEQUENCE</scope>
    <source>
        <strain evidence="1">Sp2 HRB7682 ss15</strain>
    </source>
</reference>
<dbReference type="EMBL" id="JANVFS010000026">
    <property type="protein sequence ID" value="KAJ4472774.1"/>
    <property type="molecule type" value="Genomic_DNA"/>
</dbReference>
<dbReference type="AlphaFoldDB" id="A0A9W9A3K6"/>
<evidence type="ECO:0000313" key="1">
    <source>
        <dbReference type="EMBL" id="KAJ4472774.1"/>
    </source>
</evidence>